<evidence type="ECO:0000313" key="7">
    <source>
        <dbReference type="EMBL" id="RAW22737.1"/>
    </source>
</evidence>
<dbReference type="EMBL" id="MJFZ01001224">
    <property type="protein sequence ID" value="RAW22737.1"/>
    <property type="molecule type" value="Genomic_DNA"/>
</dbReference>
<name>A0A329RDH1_9STRA</name>
<dbReference type="EMBL" id="RCMV01000811">
    <property type="protein sequence ID" value="KAG3212667.1"/>
    <property type="molecule type" value="Genomic_DNA"/>
</dbReference>
<evidence type="ECO:0000313" key="8">
    <source>
        <dbReference type="Proteomes" id="UP000251314"/>
    </source>
</evidence>
<proteinExistence type="predicted"/>
<dbReference type="Proteomes" id="UP000697107">
    <property type="component" value="Unassembled WGS sequence"/>
</dbReference>
<protein>
    <submittedName>
        <fullName evidence="7">Uncharacterized protein</fullName>
    </submittedName>
</protein>
<dbReference type="EMBL" id="RCML01000149">
    <property type="protein sequence ID" value="KAG2988626.1"/>
    <property type="molecule type" value="Genomic_DNA"/>
</dbReference>
<dbReference type="Proteomes" id="UP000735874">
    <property type="component" value="Unassembled WGS sequence"/>
</dbReference>
<organism evidence="7 8">
    <name type="scientific">Phytophthora cactorum</name>
    <dbReference type="NCBI Taxonomy" id="29920"/>
    <lineage>
        <taxon>Eukaryota</taxon>
        <taxon>Sar</taxon>
        <taxon>Stramenopiles</taxon>
        <taxon>Oomycota</taxon>
        <taxon>Peronosporomycetes</taxon>
        <taxon>Peronosporales</taxon>
        <taxon>Peronosporaceae</taxon>
        <taxon>Phytophthora</taxon>
    </lineage>
</organism>
<dbReference type="EMBL" id="RCMG01000164">
    <property type="protein sequence ID" value="KAG2861104.1"/>
    <property type="molecule type" value="Genomic_DNA"/>
</dbReference>
<evidence type="ECO:0000313" key="3">
    <source>
        <dbReference type="EMBL" id="KAG2929119.1"/>
    </source>
</evidence>
<sequence>MAQAKDNRAPETIAKMDVTKAREIKSNGRLA</sequence>
<evidence type="ECO:0000313" key="5">
    <source>
        <dbReference type="EMBL" id="KAG2988626.1"/>
    </source>
</evidence>
<dbReference type="VEuPathDB" id="FungiDB:PC110_g20824"/>
<dbReference type="Proteomes" id="UP000774804">
    <property type="component" value="Unassembled WGS sequence"/>
</dbReference>
<keyword evidence="8" id="KW-1185">Reference proteome</keyword>
<evidence type="ECO:0000313" key="4">
    <source>
        <dbReference type="EMBL" id="KAG2945639.1"/>
    </source>
</evidence>
<evidence type="ECO:0000256" key="1">
    <source>
        <dbReference type="SAM" id="MobiDB-lite"/>
    </source>
</evidence>
<dbReference type="AlphaFoldDB" id="A0A329RDH1"/>
<accession>A0A329RDH1</accession>
<dbReference type="Proteomes" id="UP000736787">
    <property type="component" value="Unassembled WGS sequence"/>
</dbReference>
<dbReference type="Proteomes" id="UP000760860">
    <property type="component" value="Unassembled WGS sequence"/>
</dbReference>
<gene>
    <name evidence="7" type="ORF">PC110_g20824</name>
    <name evidence="2" type="ORF">PC113_g7482</name>
    <name evidence="3" type="ORF">PC115_g6987</name>
    <name evidence="4" type="ORF">PC117_g8304</name>
    <name evidence="5" type="ORF">PC118_g6617</name>
    <name evidence="6" type="ORF">PC129_g16376</name>
</gene>
<dbReference type="EMBL" id="RCMI01000162">
    <property type="protein sequence ID" value="KAG2929119.1"/>
    <property type="molecule type" value="Genomic_DNA"/>
</dbReference>
<dbReference type="EMBL" id="RCMK01000177">
    <property type="protein sequence ID" value="KAG2945639.1"/>
    <property type="molecule type" value="Genomic_DNA"/>
</dbReference>
<feature type="region of interest" description="Disordered" evidence="1">
    <location>
        <begin position="1"/>
        <end position="31"/>
    </location>
</feature>
<feature type="compositionally biased region" description="Basic and acidic residues" evidence="1">
    <location>
        <begin position="17"/>
        <end position="31"/>
    </location>
</feature>
<comment type="caution">
    <text evidence="7">The sequence shown here is derived from an EMBL/GenBank/DDBJ whole genome shotgun (WGS) entry which is preliminary data.</text>
</comment>
<evidence type="ECO:0000313" key="2">
    <source>
        <dbReference type="EMBL" id="KAG2861104.1"/>
    </source>
</evidence>
<reference evidence="2" key="2">
    <citation type="submission" date="2018-10" db="EMBL/GenBank/DDBJ databases">
        <title>Effector identification in a new, highly contiguous assembly of the strawberry crown rot pathogen Phytophthora cactorum.</title>
        <authorList>
            <person name="Armitage A.D."/>
            <person name="Nellist C.F."/>
            <person name="Bates H."/>
            <person name="Vickerstaff R.J."/>
            <person name="Harrison R.J."/>
        </authorList>
    </citation>
    <scope>NUCLEOTIDE SEQUENCE</scope>
    <source>
        <strain evidence="2">15-7</strain>
        <strain evidence="3">4032</strain>
        <strain evidence="4">4040</strain>
        <strain evidence="5">P415</strain>
        <strain evidence="6">P421</strain>
    </source>
</reference>
<dbReference type="Proteomes" id="UP000251314">
    <property type="component" value="Unassembled WGS sequence"/>
</dbReference>
<evidence type="ECO:0000313" key="6">
    <source>
        <dbReference type="EMBL" id="KAG3212667.1"/>
    </source>
</evidence>
<reference evidence="7 8" key="1">
    <citation type="submission" date="2018-01" db="EMBL/GenBank/DDBJ databases">
        <title>Draft genome of the strawberry crown rot pathogen Phytophthora cactorum.</title>
        <authorList>
            <person name="Armitage A.D."/>
            <person name="Lysoe E."/>
            <person name="Nellist C.F."/>
            <person name="Harrison R.J."/>
            <person name="Brurberg M.B."/>
        </authorList>
    </citation>
    <scope>NUCLEOTIDE SEQUENCE [LARGE SCALE GENOMIC DNA]</scope>
    <source>
        <strain evidence="7 8">10300</strain>
    </source>
</reference>